<organism evidence="2 3">
    <name type="scientific">Deinococcus gobiensis (strain DSM 21396 / JCM 16679 / CGMCC 1.7299 / I-0)</name>
    <dbReference type="NCBI Taxonomy" id="745776"/>
    <lineage>
        <taxon>Bacteria</taxon>
        <taxon>Thermotogati</taxon>
        <taxon>Deinococcota</taxon>
        <taxon>Deinococci</taxon>
        <taxon>Deinococcales</taxon>
        <taxon>Deinococcaceae</taxon>
        <taxon>Deinococcus</taxon>
    </lineage>
</organism>
<dbReference type="RefSeq" id="WP_014686837.1">
    <property type="nucleotide sequence ID" value="NC_017791.1"/>
</dbReference>
<proteinExistence type="predicted"/>
<accession>H8H2J8</accession>
<feature type="region of interest" description="Disordered" evidence="1">
    <location>
        <begin position="21"/>
        <end position="44"/>
    </location>
</feature>
<keyword evidence="2" id="KW-0614">Plasmid</keyword>
<name>H8H2J8_DEIGI</name>
<evidence type="ECO:0000313" key="3">
    <source>
        <dbReference type="Proteomes" id="UP000007575"/>
    </source>
</evidence>
<dbReference type="OrthoDB" id="73204at2"/>
<keyword evidence="3" id="KW-1185">Reference proteome</keyword>
<dbReference type="EMBL" id="CP002193">
    <property type="protein sequence ID" value="AFD27745.1"/>
    <property type="molecule type" value="Genomic_DNA"/>
</dbReference>
<reference evidence="2 3" key="1">
    <citation type="journal article" date="2012" name="PLoS ONE">
        <title>Genome sequence and transcriptome analysis of the radioresistant bacterium Deinococcus gobiensis: insights into the extreme environmental adaptations.</title>
        <authorList>
            <person name="Yuan M."/>
            <person name="Chen M."/>
            <person name="Zhang W."/>
            <person name="Lu W."/>
            <person name="Wang J."/>
            <person name="Yang M."/>
            <person name="Zhao P."/>
            <person name="Tang R."/>
            <person name="Li X."/>
            <person name="Hao Y."/>
            <person name="Zhou Z."/>
            <person name="Zhan Y."/>
            <person name="Yu H."/>
            <person name="Teng C."/>
            <person name="Yan Y."/>
            <person name="Ping S."/>
            <person name="Wang Y."/>
            <person name="Lin M."/>
        </authorList>
    </citation>
    <scope>NUCLEOTIDE SEQUENCE [LARGE SCALE GENOMIC DNA]</scope>
    <source>
        <strain evidence="3">DSM 21396 / JCM 16679 / CGMCC 1.7299 / I-0</strain>
        <plasmid evidence="2">P2</plasmid>
    </source>
</reference>
<dbReference type="HOGENOM" id="CLU_1298092_0_0_0"/>
<dbReference type="PATRIC" id="fig|745776.4.peg.3765"/>
<sequence length="212" mass="23802">MPDLFDPIQLVIAKAQSEDRAAADLEAERRERQGARTQRRRLKPRPREITAALTSVPRGVRREARLYAASWYDALLQWRTREVKIGGSFHYDGPGTPPDVLLAGTNRPMPTVYLSTPAGEFDEAAVGQRITEMAREGTVETRHLGKLLDKLRSEKGNCLASLVREDSSWHQHRERATRYAVAVLTLAVSLRVAEAEEPLRLMQQELAALAHS</sequence>
<dbReference type="KEGG" id="dgo:DGo_PB0476"/>
<evidence type="ECO:0000313" key="2">
    <source>
        <dbReference type="EMBL" id="AFD27745.1"/>
    </source>
</evidence>
<gene>
    <name evidence="2" type="ordered locus">DGo_PB0476</name>
</gene>
<dbReference type="AlphaFoldDB" id="H8H2J8"/>
<evidence type="ECO:0000256" key="1">
    <source>
        <dbReference type="SAM" id="MobiDB-lite"/>
    </source>
</evidence>
<geneLocation type="plasmid" evidence="2 3">
    <name>P2</name>
</geneLocation>
<feature type="compositionally biased region" description="Basic and acidic residues" evidence="1">
    <location>
        <begin position="21"/>
        <end position="34"/>
    </location>
</feature>
<dbReference type="Proteomes" id="UP000007575">
    <property type="component" value="Plasmid P2"/>
</dbReference>
<protein>
    <submittedName>
        <fullName evidence="2">Uncharacterized protein</fullName>
    </submittedName>
</protein>